<keyword evidence="1" id="KW-0812">Transmembrane</keyword>
<feature type="transmembrane region" description="Helical" evidence="1">
    <location>
        <begin position="6"/>
        <end position="30"/>
    </location>
</feature>
<evidence type="ECO:0000256" key="1">
    <source>
        <dbReference type="SAM" id="Phobius"/>
    </source>
</evidence>
<evidence type="ECO:0008006" key="3">
    <source>
        <dbReference type="Google" id="ProtNLM"/>
    </source>
</evidence>
<accession>A0A7S3G2J4</accession>
<dbReference type="EMBL" id="HBIB01015181">
    <property type="protein sequence ID" value="CAE0247585.1"/>
    <property type="molecule type" value="Transcribed_RNA"/>
</dbReference>
<dbReference type="PANTHER" id="PTHR12475:SF4">
    <property type="entry name" value="PROTEIN THEM6"/>
    <property type="match status" value="1"/>
</dbReference>
<dbReference type="AlphaFoldDB" id="A0A7S3G2J4"/>
<sequence>MGLDSLLFYLFVGIIALLFAANIKAIPFYWHYKVYRSMYMAKRTRTVRKYALHEPWVSKGRLLFDEADFNMHMNNSSYNKNADVNHYALFARLGMHTLKDVRPALAGTCFHFLKSIQLFARYKIVTQVHSFGKKWIFVSHRFEDLTGKTTYAIGLSKLVVKESSGKTIQPREVFDRLGFDVSGIDCAEYEQEGEAMLTILEGLRQHSTKITSSSISNTDKTVRLSHS</sequence>
<dbReference type="PANTHER" id="PTHR12475">
    <property type="match status" value="1"/>
</dbReference>
<gene>
    <name evidence="2" type="ORF">PBIL07802_LOCUS9777</name>
</gene>
<protein>
    <recommendedName>
        <fullName evidence="3">Thioesterase</fullName>
    </recommendedName>
</protein>
<dbReference type="Gene3D" id="3.10.129.10">
    <property type="entry name" value="Hotdog Thioesterase"/>
    <property type="match status" value="1"/>
</dbReference>
<organism evidence="2">
    <name type="scientific">Palpitomonas bilix</name>
    <dbReference type="NCBI Taxonomy" id="652834"/>
    <lineage>
        <taxon>Eukaryota</taxon>
        <taxon>Eukaryota incertae sedis</taxon>
    </lineage>
</organism>
<keyword evidence="1" id="KW-0472">Membrane</keyword>
<dbReference type="SUPFAM" id="SSF54637">
    <property type="entry name" value="Thioesterase/thiol ester dehydrase-isomerase"/>
    <property type="match status" value="1"/>
</dbReference>
<keyword evidence="1" id="KW-1133">Transmembrane helix</keyword>
<proteinExistence type="predicted"/>
<dbReference type="CDD" id="cd00586">
    <property type="entry name" value="4HBT"/>
    <property type="match status" value="1"/>
</dbReference>
<dbReference type="Pfam" id="PF13279">
    <property type="entry name" value="4HBT_2"/>
    <property type="match status" value="1"/>
</dbReference>
<dbReference type="InterPro" id="IPR029069">
    <property type="entry name" value="HotDog_dom_sf"/>
</dbReference>
<name>A0A7S3G2J4_9EUKA</name>
<reference evidence="2" key="1">
    <citation type="submission" date="2021-01" db="EMBL/GenBank/DDBJ databases">
        <authorList>
            <person name="Corre E."/>
            <person name="Pelletier E."/>
            <person name="Niang G."/>
            <person name="Scheremetjew M."/>
            <person name="Finn R."/>
            <person name="Kale V."/>
            <person name="Holt S."/>
            <person name="Cochrane G."/>
            <person name="Meng A."/>
            <person name="Brown T."/>
            <person name="Cohen L."/>
        </authorList>
    </citation>
    <scope>NUCLEOTIDE SEQUENCE</scope>
    <source>
        <strain evidence="2">NIES-2562</strain>
    </source>
</reference>
<evidence type="ECO:0000313" key="2">
    <source>
        <dbReference type="EMBL" id="CAE0247585.1"/>
    </source>
</evidence>
<dbReference type="InterPro" id="IPR051490">
    <property type="entry name" value="THEM6_lcsJ_thioesterase"/>
</dbReference>